<sequence length="108" mass="11888">MTPTLNLDSFRDQHGDPTRWSTADIDSYLVLGDIAPPEPLPYTYAEMQAMAADYQRSANDQKAIADRLAGEGHDTAASIWRRGARGARELAAAARMGWPAFEAHLNGW</sequence>
<name>A0A8D3WSY0_STRFA</name>
<evidence type="ECO:0000313" key="2">
    <source>
        <dbReference type="Proteomes" id="UP000002066"/>
    </source>
</evidence>
<accession>A0A8D3WSY0</accession>
<protein>
    <submittedName>
        <fullName evidence="1">Uncharacterized protein</fullName>
    </submittedName>
</protein>
<dbReference type="Proteomes" id="UP000002066">
    <property type="component" value="Plasmid pSFLA02"/>
</dbReference>
<organism evidence="1 2">
    <name type="scientific">Streptomyces pratensis (strain ATCC 33331 / IAF-45CD)</name>
    <dbReference type="NCBI Taxonomy" id="591167"/>
    <lineage>
        <taxon>Bacteria</taxon>
        <taxon>Bacillati</taxon>
        <taxon>Actinomycetota</taxon>
        <taxon>Actinomycetes</taxon>
        <taxon>Kitasatosporales</taxon>
        <taxon>Streptomycetaceae</taxon>
        <taxon>Streptomyces</taxon>
    </lineage>
</organism>
<keyword evidence="1" id="KW-0614">Plasmid</keyword>
<evidence type="ECO:0000313" key="1">
    <source>
        <dbReference type="EMBL" id="ADW08003.1"/>
    </source>
</evidence>
<gene>
    <name evidence="1" type="ORF">Sfla_6709</name>
</gene>
<dbReference type="KEGG" id="sfa:Sfla_6709"/>
<reference evidence="1 2" key="1">
    <citation type="submission" date="2011-01" db="EMBL/GenBank/DDBJ databases">
        <title>Complete sequence of plasmid2 of Streptomyces flavogriseus ATCC 33331.</title>
        <authorList>
            <consortium name="US DOE Joint Genome Institute"/>
            <person name="Lucas S."/>
            <person name="Copeland A."/>
            <person name="Lapidus A."/>
            <person name="Cheng J.-F."/>
            <person name="Goodwin L."/>
            <person name="Pitluck S."/>
            <person name="Davenport K."/>
            <person name="Detter J.C."/>
            <person name="Han C."/>
            <person name="Tapia R."/>
            <person name="Land M."/>
            <person name="Hauser L."/>
            <person name="Kyrpides N."/>
            <person name="Ivanova N."/>
            <person name="Ovchinnikova G."/>
            <person name="Pagani I."/>
            <person name="Brumm P."/>
            <person name="Mead D."/>
            <person name="Woyke T."/>
        </authorList>
    </citation>
    <scope>NUCLEOTIDE SEQUENCE [LARGE SCALE GENOMIC DNA]</scope>
    <source>
        <strain evidence="2">ATCC 33331 / IAF-45CD</strain>
        <plasmid evidence="1 2">pSFLA02</plasmid>
    </source>
</reference>
<dbReference type="AlphaFoldDB" id="A0A8D3WSY0"/>
<proteinExistence type="predicted"/>
<dbReference type="OrthoDB" id="4333472at2"/>
<dbReference type="EMBL" id="CP002477">
    <property type="protein sequence ID" value="ADW08003.1"/>
    <property type="molecule type" value="Genomic_DNA"/>
</dbReference>
<geneLocation type="plasmid" evidence="1 2">
    <name>pSFLA02</name>
</geneLocation>